<dbReference type="Proteomes" id="UP001164963">
    <property type="component" value="Chromosome"/>
</dbReference>
<organism evidence="5 6">
    <name type="scientific">Streptomyces drozdowiczii</name>
    <dbReference type="NCBI Taxonomy" id="202862"/>
    <lineage>
        <taxon>Bacteria</taxon>
        <taxon>Bacillati</taxon>
        <taxon>Actinomycetota</taxon>
        <taxon>Actinomycetes</taxon>
        <taxon>Kitasatosporales</taxon>
        <taxon>Streptomycetaceae</taxon>
        <taxon>Streptomyces</taxon>
    </lineage>
</organism>
<gene>
    <name evidence="5" type="ORF">NEH16_31940</name>
</gene>
<keyword evidence="6" id="KW-1185">Reference proteome</keyword>
<proteinExistence type="predicted"/>
<dbReference type="EMBL" id="CP098740">
    <property type="protein sequence ID" value="UZK58078.1"/>
    <property type="molecule type" value="Genomic_DNA"/>
</dbReference>
<evidence type="ECO:0000259" key="4">
    <source>
        <dbReference type="PROSITE" id="PS51118"/>
    </source>
</evidence>
<reference evidence="5" key="1">
    <citation type="journal article" date="2022" name="Front. Microbiol.">
        <title>Mirubactin C rescues the lethal effect of cell wall biosynthesis mutations in Bacillus subtilis.</title>
        <authorList>
            <person name="Kepplinger B."/>
            <person name="Wen X."/>
            <person name="Tyler A.R."/>
            <person name="Kim B.Y."/>
            <person name="Brown J."/>
            <person name="Banks P."/>
            <person name="Dashti Y."/>
            <person name="Mackenzie E.S."/>
            <person name="Wills C."/>
            <person name="Kawai Y."/>
            <person name="Waldron K.J."/>
            <person name="Allenby N.E.E."/>
            <person name="Wu L.J."/>
            <person name="Hall M.J."/>
            <person name="Errington J."/>
        </authorList>
    </citation>
    <scope>NUCLEOTIDE SEQUENCE</scope>
    <source>
        <strain evidence="5">MDA8-470</strain>
    </source>
</reference>
<feature type="domain" description="HTH hxlR-type" evidence="4">
    <location>
        <begin position="11"/>
        <end position="108"/>
    </location>
</feature>
<accession>A0ABY6Q0X1</accession>
<dbReference type="PANTHER" id="PTHR33204">
    <property type="entry name" value="TRANSCRIPTIONAL REGULATOR, MARR FAMILY"/>
    <property type="match status" value="1"/>
</dbReference>
<name>A0ABY6Q0X1_9ACTN</name>
<keyword evidence="3" id="KW-0804">Transcription</keyword>
<evidence type="ECO:0000256" key="2">
    <source>
        <dbReference type="ARBA" id="ARBA00023125"/>
    </source>
</evidence>
<dbReference type="SUPFAM" id="SSF46785">
    <property type="entry name" value="Winged helix' DNA-binding domain"/>
    <property type="match status" value="1"/>
</dbReference>
<keyword evidence="1" id="KW-0805">Transcription regulation</keyword>
<dbReference type="InterPro" id="IPR036388">
    <property type="entry name" value="WH-like_DNA-bd_sf"/>
</dbReference>
<dbReference type="RefSeq" id="WP_073969476.1">
    <property type="nucleotide sequence ID" value="NZ_CP098740.1"/>
</dbReference>
<dbReference type="InterPro" id="IPR036390">
    <property type="entry name" value="WH_DNA-bd_sf"/>
</dbReference>
<evidence type="ECO:0000313" key="5">
    <source>
        <dbReference type="EMBL" id="UZK58078.1"/>
    </source>
</evidence>
<sequence>MLKNTYEGQDCNVARSLEVIGERWTLLIARSAFLGIKRFDGFLSNLGIARNVLANRLGRLVEHGLMEKVLYQEKPVRYEYVLTPKGRDLAKPVIALMQWGDRNLHLAGGPPRTAEHLGCDGSVHAQLRCTDCDREVHTDEVAVRRTR</sequence>
<dbReference type="PROSITE" id="PS51118">
    <property type="entry name" value="HTH_HXLR"/>
    <property type="match status" value="1"/>
</dbReference>
<dbReference type="InterPro" id="IPR002577">
    <property type="entry name" value="HTH_HxlR"/>
</dbReference>
<evidence type="ECO:0000256" key="3">
    <source>
        <dbReference type="ARBA" id="ARBA00023163"/>
    </source>
</evidence>
<dbReference type="Gene3D" id="1.10.10.10">
    <property type="entry name" value="Winged helix-like DNA-binding domain superfamily/Winged helix DNA-binding domain"/>
    <property type="match status" value="1"/>
</dbReference>
<dbReference type="Pfam" id="PF01638">
    <property type="entry name" value="HxlR"/>
    <property type="match status" value="1"/>
</dbReference>
<keyword evidence="2" id="KW-0238">DNA-binding</keyword>
<evidence type="ECO:0000256" key="1">
    <source>
        <dbReference type="ARBA" id="ARBA00023015"/>
    </source>
</evidence>
<evidence type="ECO:0000313" key="6">
    <source>
        <dbReference type="Proteomes" id="UP001164963"/>
    </source>
</evidence>
<protein>
    <submittedName>
        <fullName evidence="5">Helix-turn-helix transcriptional regulator</fullName>
    </submittedName>
</protein>
<dbReference type="PANTHER" id="PTHR33204:SF36">
    <property type="entry name" value="TRANSCRIPTIONAL REGULATORY PROTEIN"/>
    <property type="match status" value="1"/>
</dbReference>